<dbReference type="AlphaFoldDB" id="A0A1V3WE81"/>
<proteinExistence type="predicted"/>
<organism evidence="1 2">
    <name type="scientific">Mycobacterium kansasii</name>
    <dbReference type="NCBI Taxonomy" id="1768"/>
    <lineage>
        <taxon>Bacteria</taxon>
        <taxon>Bacillati</taxon>
        <taxon>Actinomycetota</taxon>
        <taxon>Actinomycetes</taxon>
        <taxon>Mycobacteriales</taxon>
        <taxon>Mycobacteriaceae</taxon>
        <taxon>Mycobacterium</taxon>
    </lineage>
</organism>
<evidence type="ECO:0000313" key="1">
    <source>
        <dbReference type="EMBL" id="OOK65294.1"/>
    </source>
</evidence>
<accession>A0A1V3WE81</accession>
<dbReference type="Proteomes" id="UP000188532">
    <property type="component" value="Unassembled WGS sequence"/>
</dbReference>
<name>A0A1V3WE81_MYCKA</name>
<protein>
    <submittedName>
        <fullName evidence="1">Uncharacterized protein</fullName>
    </submittedName>
</protein>
<sequence>MYVDDVDVVDVEQLNLGEARMVLSRSEAHLARAFNSAHARCLRQQIAEIEGRIAWLELEAAEAALEDAAAEHASDLWDDYDLGILA</sequence>
<dbReference type="EMBL" id="MVBN01000011">
    <property type="protein sequence ID" value="OOK65294.1"/>
    <property type="molecule type" value="Genomic_DNA"/>
</dbReference>
<reference evidence="1 2" key="1">
    <citation type="submission" date="2017-02" db="EMBL/GenBank/DDBJ databases">
        <title>Complete genome sequences of Mycobacterium kansasii strains isolated from rhesus macaques.</title>
        <authorList>
            <person name="Panda A."/>
            <person name="Nagaraj S."/>
            <person name="Zhao X."/>
            <person name="Tettelin H."/>
            <person name="Detolla L.J."/>
        </authorList>
    </citation>
    <scope>NUCLEOTIDE SEQUENCE [LARGE SCALE GENOMIC DNA]</scope>
    <source>
        <strain evidence="1 2">11-3469</strain>
    </source>
</reference>
<gene>
    <name evidence="1" type="ORF">BZL29_7926</name>
</gene>
<evidence type="ECO:0000313" key="2">
    <source>
        <dbReference type="Proteomes" id="UP000188532"/>
    </source>
</evidence>
<comment type="caution">
    <text evidence="1">The sequence shown here is derived from an EMBL/GenBank/DDBJ whole genome shotgun (WGS) entry which is preliminary data.</text>
</comment>